<proteinExistence type="predicted"/>
<feature type="region of interest" description="Disordered" evidence="1">
    <location>
        <begin position="135"/>
        <end position="155"/>
    </location>
</feature>
<keyword evidence="3" id="KW-1185">Reference proteome</keyword>
<feature type="region of interest" description="Disordered" evidence="1">
    <location>
        <begin position="1"/>
        <end position="20"/>
    </location>
</feature>
<feature type="compositionally biased region" description="Pro residues" evidence="1">
    <location>
        <begin position="1"/>
        <end position="12"/>
    </location>
</feature>
<evidence type="ECO:0000313" key="3">
    <source>
        <dbReference type="Proteomes" id="UP000785200"/>
    </source>
</evidence>
<evidence type="ECO:0000256" key="1">
    <source>
        <dbReference type="SAM" id="MobiDB-lite"/>
    </source>
</evidence>
<reference evidence="2" key="1">
    <citation type="submission" date="2019-07" db="EMBL/GenBank/DDBJ databases">
        <title>Hyphodiscus hymeniophilus genome sequencing and assembly.</title>
        <authorList>
            <person name="Kramer G."/>
            <person name="Nodwell J."/>
        </authorList>
    </citation>
    <scope>NUCLEOTIDE SEQUENCE</scope>
    <source>
        <strain evidence="2">ATCC 34498</strain>
    </source>
</reference>
<gene>
    <name evidence="2" type="ORF">D0Z07_5082</name>
</gene>
<evidence type="ECO:0000313" key="2">
    <source>
        <dbReference type="EMBL" id="KAG0648630.1"/>
    </source>
</evidence>
<accession>A0A9P7AX17</accession>
<organism evidence="2 3">
    <name type="scientific">Hyphodiscus hymeniophilus</name>
    <dbReference type="NCBI Taxonomy" id="353542"/>
    <lineage>
        <taxon>Eukaryota</taxon>
        <taxon>Fungi</taxon>
        <taxon>Dikarya</taxon>
        <taxon>Ascomycota</taxon>
        <taxon>Pezizomycotina</taxon>
        <taxon>Leotiomycetes</taxon>
        <taxon>Helotiales</taxon>
        <taxon>Hyphodiscaceae</taxon>
        <taxon>Hyphodiscus</taxon>
    </lineage>
</organism>
<dbReference type="AlphaFoldDB" id="A0A9P7AX17"/>
<dbReference type="EMBL" id="VNKQ01000009">
    <property type="protein sequence ID" value="KAG0648630.1"/>
    <property type="molecule type" value="Genomic_DNA"/>
</dbReference>
<dbReference type="Proteomes" id="UP000785200">
    <property type="component" value="Unassembled WGS sequence"/>
</dbReference>
<name>A0A9P7AX17_9HELO</name>
<protein>
    <submittedName>
        <fullName evidence="2">Uncharacterized protein</fullName>
    </submittedName>
</protein>
<dbReference type="OrthoDB" id="5411041at2759"/>
<comment type="caution">
    <text evidence="2">The sequence shown here is derived from an EMBL/GenBank/DDBJ whole genome shotgun (WGS) entry which is preliminary data.</text>
</comment>
<sequence>MATPPSQPPNPPSSTGMDDSSRAKLVHNVSLAALVVCPLVIALPPRKLDIYTGLLLTGTFLGGNQLAYEYTGRSFMARCRARLQAVQNLSMGDAALPAKAKVMRERLRVEREKRERALGDLGGVELGKDKAEDIKEKNEEVVTEKKEHRSNITEK</sequence>